<dbReference type="EMBL" id="JFDO01000027">
    <property type="protein sequence ID" value="KEZ17988.1"/>
    <property type="molecule type" value="Genomic_DNA"/>
</dbReference>
<proteinExistence type="predicted"/>
<keyword evidence="2" id="KW-1133">Transmembrane helix</keyword>
<accession>A0A084EJ46</accession>
<comment type="caution">
    <text evidence="3">The sequence shown here is derived from an EMBL/GenBank/DDBJ whole genome shotgun (WGS) entry which is preliminary data.</text>
</comment>
<sequence>MKKLLSILSISTFTSTSVTIPLLILNNKYDYNDLIFNDFLSLNSNNHLNPTIQIGKTNDPDTSFTPYIWTSQNRTHYKNSHWTDGYADRWNAIDGETYWAGWYKWYKQSYYLRTGTINFNELGISGFNELEKFTSSLNITFNLKRYYIEKDVYNNTFIGKPDSYIDPGSYEFIDRYGPPGYGKPYFDFINGYNLEGYQDVYNYSKIITKSFRLSEIKNKLNQWIDLGNFVKSRNDDSAGSNGRGTWKEQVKFELKGSNTLNILTKSTLISESWSHPQQIFVAGKTLVDKIEIHPNFKYDKSLISKNNIYYFDRFILNSETSSLIDDDKKYKIGSGVSTKSNKELVIDEFIKRLTEFKNNIKSSLTNLFFERAFPDFDKKHIEKENLVDYISFERNKVVLTNFSYPLWPFNEYPFNLPKSFEMPVEVRFNASSFKSELAKKFDQLGQEIKFKADYSTDITDQTIRNEISNTDKISGKTYGSNQYTNKTLVHKIIDDRIDKLFIQPIKNNFSEQDIKHLFEHTIVFDTNKKEIKVNFISNSKYKKNILDIENNKVKTITIRYEVNGSDEYNKKINLGNGLTLESGAYFDTKSNKFIKDSPEIKEEDSRDLPKIDSDGNNTNKFELNSKVRTYIYHSDVKLKWQSNDPTDILLVNGEIKEPSGNNTFEETFNIPSANRWNDETQKEWVIQILSKDETRRKQKVNHQFIIRIEPAVKSSFDIKNLGWKPDENADKNTKEYNQWLITQQFLFDKDGKRQNNPKFVPNLNKETGFISNFIFVRHNPTKPNTNNEENNFPVDLIDKNDKYIFEKIDINDASKVQSEYNKLEKGFIAEVLVTRGGIDHLFANDGNKLIEKIEKVKVDENTFEDKKQKDSPVIVKSKENNTIDGLWHYRITLKDYIKPEYDQKGIQKVASPIDKIIKQTEYKPGTTIHKYVYINHKFTDHIDQYSQDFLGLEKFKKLQSEDNGKNWKFKDFWQTSQAKHFIAYYSSLGMSTSELKKLDYEQLVYLWKKYITSILQTGSIGSLSIVKQNLSTINDLNLKAIKDKTEVKNSIEQHILNQINLSTDKGITLNDLKIQIINNSVAKELNENTIPSDFIDFKKSKENKKIRIKVDVSDFSTILKRNQSKLFTVTNSLHNLTSLNNFSFNDININFDNLKEQEIKKIITTEVSNQVNSKYNKSLIENTTKEKNVTLTLGVDYEFFLANKEETEQQLDQKINKNLKFSSQNMSDLFIKGKTSNYRIVIYALNKSQYISSSNKKWFINNDKKFINPNTNLQQIDIKELFKVTDLGWINKKQYEKITSLDLMNKLLEVNKEHLKTLTYDNYNSEKFLEEIDIVKGKEEIVGDNKLIRNHTFDIISKKNSKVFKGTLTGTFQSPNSTNLANKIKIDDIFIHNTIIKIKKIEKPNDKDYFWEEINKHFKETISRLTHKPNRNEFDIEIKKINDIQYQITITAKNENKHFTGSTNIFFIEDSTIDEIIKPELSDEDKTPEPGYDDFSPDDSDSSRDNDSTNRRDENTPGNNSTRDGSSTNRSDNGDDSRPGNENGTSSNSTNPSNEEQPGDYVSPYKPGNISPESGTNTNDKWWEKENDTLEPTPTPKEPEDKIKPEEKWILGLTKKDRNWIIAAGVLTLGASWVITYFWWRRRKLIRKNKVIKISNKNNKSKKGDKNV</sequence>
<organism evidence="3 4">
    <name type="scientific">Mycoplasma capricolum subsp. capricolum 14232</name>
    <dbReference type="NCBI Taxonomy" id="1188238"/>
    <lineage>
        <taxon>Bacteria</taxon>
        <taxon>Bacillati</taxon>
        <taxon>Mycoplasmatota</taxon>
        <taxon>Mollicutes</taxon>
        <taxon>Mycoplasmataceae</taxon>
        <taxon>Mycoplasma</taxon>
    </lineage>
</organism>
<evidence type="ECO:0000256" key="1">
    <source>
        <dbReference type="SAM" id="MobiDB-lite"/>
    </source>
</evidence>
<dbReference type="Proteomes" id="UP000028533">
    <property type="component" value="Unassembled WGS sequence"/>
</dbReference>
<evidence type="ECO:0000313" key="4">
    <source>
        <dbReference type="Proteomes" id="UP000028533"/>
    </source>
</evidence>
<gene>
    <name evidence="3" type="ORF">MCAPa_7100</name>
</gene>
<feature type="region of interest" description="Disordered" evidence="1">
    <location>
        <begin position="1479"/>
        <end position="1601"/>
    </location>
</feature>
<evidence type="ECO:0000256" key="2">
    <source>
        <dbReference type="SAM" id="Phobius"/>
    </source>
</evidence>
<evidence type="ECO:0000313" key="3">
    <source>
        <dbReference type="EMBL" id="KEZ17988.1"/>
    </source>
</evidence>
<feature type="compositionally biased region" description="Basic and acidic residues" evidence="1">
    <location>
        <begin position="1479"/>
        <end position="1488"/>
    </location>
</feature>
<feature type="compositionally biased region" description="Polar residues" evidence="1">
    <location>
        <begin position="1571"/>
        <end position="1580"/>
    </location>
</feature>
<name>A0A084EJ46_MYCCA</name>
<feature type="compositionally biased region" description="Low complexity" evidence="1">
    <location>
        <begin position="1540"/>
        <end position="1555"/>
    </location>
</feature>
<protein>
    <submittedName>
        <fullName evidence="3">Uncharacterized protein</fullName>
    </submittedName>
</protein>
<keyword evidence="2" id="KW-0472">Membrane</keyword>
<feature type="compositionally biased region" description="Basic and acidic residues" evidence="1">
    <location>
        <begin position="1501"/>
        <end position="1515"/>
    </location>
</feature>
<feature type="compositionally biased region" description="Polar residues" evidence="1">
    <location>
        <begin position="1516"/>
        <end position="1531"/>
    </location>
</feature>
<keyword evidence="2" id="KW-0812">Transmembrane</keyword>
<feature type="transmembrane region" description="Helical" evidence="2">
    <location>
        <begin position="1620"/>
        <end position="1640"/>
    </location>
</feature>
<reference evidence="3 4" key="1">
    <citation type="submission" date="2014-02" db="EMBL/GenBank/DDBJ databases">
        <title>Genome sequence of Mycoplasma capricolum subsp. capricolum strain 14232.</title>
        <authorList>
            <person name="Sirand-Pugnet P."/>
            <person name="Breton M."/>
            <person name="Dordet-Frisoni E."/>
            <person name="Baranowski E."/>
            <person name="Barre A."/>
            <person name="Couture C."/>
            <person name="Dupuy V."/>
            <person name="Gaurivaud P."/>
            <person name="Jacob D."/>
            <person name="Lemaitre C."/>
            <person name="Manso-Silvan L."/>
            <person name="Nikolski M."/>
            <person name="Nouvel L.-X."/>
            <person name="Poumarat F."/>
            <person name="Tardy F."/>
            <person name="Thebault P."/>
            <person name="Theil S."/>
            <person name="Citti C."/>
            <person name="Thiaucourt F."/>
            <person name="Blanchard A."/>
        </authorList>
    </citation>
    <scope>NUCLEOTIDE SEQUENCE [LARGE SCALE GENOMIC DNA]</scope>
    <source>
        <strain evidence="3 4">14232</strain>
    </source>
</reference>
<dbReference type="RefSeq" id="WP_155267288.1">
    <property type="nucleotide sequence ID" value="NZ_JFDO01000027.1"/>
</dbReference>
<feature type="compositionally biased region" description="Acidic residues" evidence="1">
    <location>
        <begin position="1491"/>
        <end position="1500"/>
    </location>
</feature>